<dbReference type="AlphaFoldDB" id="A0A2H9TKF8"/>
<dbReference type="GO" id="GO:0016020">
    <property type="term" value="C:membrane"/>
    <property type="evidence" value="ECO:0007669"/>
    <property type="project" value="UniProtKB-SubCell"/>
</dbReference>
<dbReference type="SUPFAM" id="SSF74650">
    <property type="entry name" value="Galactose mutarotase-like"/>
    <property type="match status" value="1"/>
</dbReference>
<name>A0A2H9TKF8_9FUNG</name>
<dbReference type="InterPro" id="IPR011013">
    <property type="entry name" value="Gal_mutarotase_sf_dom"/>
</dbReference>
<dbReference type="SUPFAM" id="SSF51445">
    <property type="entry name" value="(Trans)glycosidases"/>
    <property type="match status" value="1"/>
</dbReference>
<keyword evidence="3" id="KW-0472">Membrane</keyword>
<comment type="subcellular location">
    <subcellularLocation>
        <location evidence="1">Membrane</location>
    </subcellularLocation>
</comment>
<evidence type="ECO:0000313" key="12">
    <source>
        <dbReference type="Proteomes" id="UP000240830"/>
    </source>
</evidence>
<keyword evidence="5" id="KW-0325">Glycoprotein</keyword>
<dbReference type="Gene3D" id="3.20.20.80">
    <property type="entry name" value="Glycosidases"/>
    <property type="match status" value="1"/>
</dbReference>
<dbReference type="CDD" id="cd00111">
    <property type="entry name" value="Trefoil"/>
    <property type="match status" value="1"/>
</dbReference>
<evidence type="ECO:0000256" key="9">
    <source>
        <dbReference type="SAM" id="SignalP"/>
    </source>
</evidence>
<evidence type="ECO:0000256" key="5">
    <source>
        <dbReference type="ARBA" id="ARBA00023180"/>
    </source>
</evidence>
<comment type="caution">
    <text evidence="11">The sequence shown here is derived from an EMBL/GenBank/DDBJ whole genome shotgun (WGS) entry which is preliminary data.</text>
</comment>
<comment type="caution">
    <text evidence="7">Lacks conserved residue(s) required for the propagation of feature annotation.</text>
</comment>
<dbReference type="Pfam" id="PF13802">
    <property type="entry name" value="Gal_mutarotas_2"/>
    <property type="match status" value="1"/>
</dbReference>
<keyword evidence="4 7" id="KW-1015">Disulfide bond</keyword>
<dbReference type="InterPro" id="IPR044913">
    <property type="entry name" value="P_trefoil_dom_sf"/>
</dbReference>
<sequence length="361" mass="41489">MKFPMALTIMASMWLKVESTDWSHDRRCAVLFTERKDCGHIGTSKGECEAAGCCWRPAPSSRAGVPWCFHSQNIEPKYQMIAGIRGAGTDSYVLRHRWPESDPTSERTLEVQIEKLHDIIHLRIDGPNHPGVPSYLYRETSGYPMPLVSWDEPSYLALDIELQDDPFQFTVRRREDQSVLFSTEARSEADPFDSIIVKPHFVQLGTSLSKNHYIFGLGERASRFRRAPRRMAMNARDTPALEDQNSYGSHPFYMEMRPDGQAHGVLMLNSHPMEVELTEDALVYRMLGGAIDMYFFAGPTPDQVVEQYTRIIGRPPLMEPKFFGLHQCRYGYKTLEEWKAIVKGFEEHSIPLDGIWFDIEY</sequence>
<evidence type="ECO:0000256" key="6">
    <source>
        <dbReference type="ARBA" id="ARBA00041343"/>
    </source>
</evidence>
<evidence type="ECO:0000313" key="11">
    <source>
        <dbReference type="EMBL" id="PJF18247.1"/>
    </source>
</evidence>
<evidence type="ECO:0000256" key="1">
    <source>
        <dbReference type="ARBA" id="ARBA00004370"/>
    </source>
</evidence>
<evidence type="ECO:0000256" key="4">
    <source>
        <dbReference type="ARBA" id="ARBA00023157"/>
    </source>
</evidence>
<reference evidence="11 12" key="1">
    <citation type="submission" date="2016-10" db="EMBL/GenBank/DDBJ databases">
        <title>The genome of Paramicrosporidium saccamoebae is the missing link in understanding Cryptomycota and Microsporidia evolution.</title>
        <authorList>
            <person name="Quandt C.A."/>
            <person name="Beaudet D."/>
            <person name="Corsaro D."/>
            <person name="Michel R."/>
            <person name="Corradi N."/>
            <person name="James T."/>
        </authorList>
    </citation>
    <scope>NUCLEOTIDE SEQUENCE [LARGE SCALE GENOMIC DNA]</scope>
    <source>
        <strain evidence="11 12">KSL3</strain>
    </source>
</reference>
<evidence type="ECO:0000256" key="3">
    <source>
        <dbReference type="ARBA" id="ARBA00023136"/>
    </source>
</evidence>
<evidence type="ECO:0000256" key="8">
    <source>
        <dbReference type="RuleBase" id="RU361185"/>
    </source>
</evidence>
<dbReference type="Gene3D" id="2.60.40.1760">
    <property type="entry name" value="glycosyl hydrolase (family 31)"/>
    <property type="match status" value="1"/>
</dbReference>
<dbReference type="GO" id="GO:0005975">
    <property type="term" value="P:carbohydrate metabolic process"/>
    <property type="evidence" value="ECO:0007669"/>
    <property type="project" value="InterPro"/>
</dbReference>
<proteinExistence type="inferred from homology"/>
<protein>
    <recommendedName>
        <fullName evidence="6">Maltase</fullName>
    </recommendedName>
</protein>
<keyword evidence="9" id="KW-0732">Signal</keyword>
<dbReference type="Pfam" id="PF01055">
    <property type="entry name" value="Glyco_hydro_31_2nd"/>
    <property type="match status" value="1"/>
</dbReference>
<dbReference type="GO" id="GO:0030246">
    <property type="term" value="F:carbohydrate binding"/>
    <property type="evidence" value="ECO:0007669"/>
    <property type="project" value="InterPro"/>
</dbReference>
<feature type="domain" description="P-type" evidence="10">
    <location>
        <begin position="26"/>
        <end position="72"/>
    </location>
</feature>
<evidence type="ECO:0000256" key="2">
    <source>
        <dbReference type="ARBA" id="ARBA00007806"/>
    </source>
</evidence>
<dbReference type="InterPro" id="IPR017853">
    <property type="entry name" value="GH"/>
</dbReference>
<dbReference type="GO" id="GO:0004553">
    <property type="term" value="F:hydrolase activity, hydrolyzing O-glycosyl compounds"/>
    <property type="evidence" value="ECO:0007669"/>
    <property type="project" value="InterPro"/>
</dbReference>
<dbReference type="InterPro" id="IPR000322">
    <property type="entry name" value="Glyco_hydro_31_TIM"/>
</dbReference>
<dbReference type="SMART" id="SM00018">
    <property type="entry name" value="PD"/>
    <property type="match status" value="1"/>
</dbReference>
<dbReference type="STRING" id="1246581.A0A2H9TKF8"/>
<dbReference type="CDD" id="cd14752">
    <property type="entry name" value="GH31_N"/>
    <property type="match status" value="1"/>
</dbReference>
<dbReference type="SUPFAM" id="SSF57492">
    <property type="entry name" value="Trefoil"/>
    <property type="match status" value="1"/>
</dbReference>
<organism evidence="11 12">
    <name type="scientific">Paramicrosporidium saccamoebae</name>
    <dbReference type="NCBI Taxonomy" id="1246581"/>
    <lineage>
        <taxon>Eukaryota</taxon>
        <taxon>Fungi</taxon>
        <taxon>Fungi incertae sedis</taxon>
        <taxon>Cryptomycota</taxon>
        <taxon>Cryptomycota incertae sedis</taxon>
        <taxon>Paramicrosporidium</taxon>
    </lineage>
</organism>
<dbReference type="PANTHER" id="PTHR22762:SF133">
    <property type="entry name" value="P-TYPE DOMAIN-CONTAINING PROTEIN"/>
    <property type="match status" value="1"/>
</dbReference>
<dbReference type="InterPro" id="IPR025887">
    <property type="entry name" value="Glyco_hydro_31_N_dom"/>
</dbReference>
<keyword evidence="8" id="KW-0326">Glycosidase</keyword>
<dbReference type="EMBL" id="MTSL01000134">
    <property type="protein sequence ID" value="PJF18247.1"/>
    <property type="molecule type" value="Genomic_DNA"/>
</dbReference>
<dbReference type="Gene3D" id="4.10.110.10">
    <property type="entry name" value="Spasmolytic Protein, domain 1"/>
    <property type="match status" value="1"/>
</dbReference>
<dbReference type="PANTHER" id="PTHR22762">
    <property type="entry name" value="ALPHA-GLUCOSIDASE"/>
    <property type="match status" value="1"/>
</dbReference>
<feature type="chain" id="PRO_5014113713" description="Maltase" evidence="9">
    <location>
        <begin position="20"/>
        <end position="361"/>
    </location>
</feature>
<feature type="signal peptide" evidence="9">
    <location>
        <begin position="1"/>
        <end position="19"/>
    </location>
</feature>
<dbReference type="InterPro" id="IPR000519">
    <property type="entry name" value="P_trefoil_dom"/>
</dbReference>
<comment type="similarity">
    <text evidence="2 8">Belongs to the glycosyl hydrolase 31 family.</text>
</comment>
<dbReference type="Pfam" id="PF00088">
    <property type="entry name" value="Trefoil"/>
    <property type="match status" value="1"/>
</dbReference>
<keyword evidence="8" id="KW-0378">Hydrolase</keyword>
<dbReference type="PROSITE" id="PS51448">
    <property type="entry name" value="P_TREFOIL_2"/>
    <property type="match status" value="1"/>
</dbReference>
<evidence type="ECO:0000256" key="7">
    <source>
        <dbReference type="PROSITE-ProRule" id="PRU00779"/>
    </source>
</evidence>
<dbReference type="OrthoDB" id="5839090at2759"/>
<feature type="disulfide bond" evidence="7">
    <location>
        <begin position="38"/>
        <end position="53"/>
    </location>
</feature>
<evidence type="ECO:0000259" key="10">
    <source>
        <dbReference type="PROSITE" id="PS51448"/>
    </source>
</evidence>
<dbReference type="Proteomes" id="UP000240830">
    <property type="component" value="Unassembled WGS sequence"/>
</dbReference>
<accession>A0A2H9TKF8</accession>
<keyword evidence="12" id="KW-1185">Reference proteome</keyword>
<gene>
    <name evidence="11" type="ORF">PSACC_01926</name>
</gene>
<feature type="disulfide bond" evidence="7">
    <location>
        <begin position="28"/>
        <end position="54"/>
    </location>
</feature>